<evidence type="ECO:0000313" key="1">
    <source>
        <dbReference type="EMBL" id="VDK51043.1"/>
    </source>
</evidence>
<name>A0A183D9V8_9BILA</name>
<keyword evidence="2" id="KW-1185">Reference proteome</keyword>
<organism evidence="3">
    <name type="scientific">Gongylonema pulchrum</name>
    <dbReference type="NCBI Taxonomy" id="637853"/>
    <lineage>
        <taxon>Eukaryota</taxon>
        <taxon>Metazoa</taxon>
        <taxon>Ecdysozoa</taxon>
        <taxon>Nematoda</taxon>
        <taxon>Chromadorea</taxon>
        <taxon>Rhabditida</taxon>
        <taxon>Spirurina</taxon>
        <taxon>Spiruromorpha</taxon>
        <taxon>Spiruroidea</taxon>
        <taxon>Gongylonematidae</taxon>
        <taxon>Gongylonema</taxon>
    </lineage>
</organism>
<dbReference type="AlphaFoldDB" id="A0A183D9V8"/>
<proteinExistence type="predicted"/>
<sequence length="79" mass="8727">MIAKSAFENQKRPVFVFSAVRFVGSDLSVSTALYKQKTTTGKSADDLLFLRMAGEQVVSSVRLASISKLMLQTREAQLK</sequence>
<accession>A0A183D9V8</accession>
<dbReference type="EMBL" id="UYRT01011773">
    <property type="protein sequence ID" value="VDK51043.1"/>
    <property type="molecule type" value="Genomic_DNA"/>
</dbReference>
<evidence type="ECO:0000313" key="3">
    <source>
        <dbReference type="WBParaSite" id="GPUH_0000550601-mRNA-1"/>
    </source>
</evidence>
<dbReference type="WBParaSite" id="GPUH_0000550601-mRNA-1">
    <property type="protein sequence ID" value="GPUH_0000550601-mRNA-1"/>
    <property type="gene ID" value="GPUH_0000550601"/>
</dbReference>
<reference evidence="1 2" key="2">
    <citation type="submission" date="2018-11" db="EMBL/GenBank/DDBJ databases">
        <authorList>
            <consortium name="Pathogen Informatics"/>
        </authorList>
    </citation>
    <scope>NUCLEOTIDE SEQUENCE [LARGE SCALE GENOMIC DNA]</scope>
</reference>
<reference evidence="3" key="1">
    <citation type="submission" date="2016-06" db="UniProtKB">
        <authorList>
            <consortium name="WormBaseParasite"/>
        </authorList>
    </citation>
    <scope>IDENTIFICATION</scope>
</reference>
<evidence type="ECO:0000313" key="2">
    <source>
        <dbReference type="Proteomes" id="UP000271098"/>
    </source>
</evidence>
<dbReference type="Proteomes" id="UP000271098">
    <property type="component" value="Unassembled WGS sequence"/>
</dbReference>
<protein>
    <submittedName>
        <fullName evidence="3">Transcriptional regulator</fullName>
    </submittedName>
</protein>
<gene>
    <name evidence="1" type="ORF">GPUH_LOCUS5499</name>
</gene>